<keyword evidence="1" id="KW-0472">Membrane</keyword>
<keyword evidence="1" id="KW-1133">Transmembrane helix</keyword>
<proteinExistence type="predicted"/>
<organism evidence="2 3">
    <name type="scientific">Mucilaginibacter aquariorum</name>
    <dbReference type="NCBI Taxonomy" id="2967225"/>
    <lineage>
        <taxon>Bacteria</taxon>
        <taxon>Pseudomonadati</taxon>
        <taxon>Bacteroidota</taxon>
        <taxon>Sphingobacteriia</taxon>
        <taxon>Sphingobacteriales</taxon>
        <taxon>Sphingobacteriaceae</taxon>
        <taxon>Mucilaginibacter</taxon>
    </lineage>
</organism>
<dbReference type="Proteomes" id="UP001204376">
    <property type="component" value="Unassembled WGS sequence"/>
</dbReference>
<evidence type="ECO:0000313" key="3">
    <source>
        <dbReference type="Proteomes" id="UP001204376"/>
    </source>
</evidence>
<reference evidence="2 3" key="1">
    <citation type="submission" date="2022-07" db="EMBL/GenBank/DDBJ databases">
        <title>Mucilaginibacter sp. JC4.</title>
        <authorList>
            <person name="Le V."/>
            <person name="Ko S.-R."/>
            <person name="Ahn C.-Y."/>
            <person name="Oh H.-M."/>
        </authorList>
    </citation>
    <scope>NUCLEOTIDE SEQUENCE [LARGE SCALE GENOMIC DNA]</scope>
    <source>
        <strain evidence="2 3">JC4</strain>
    </source>
</reference>
<comment type="caution">
    <text evidence="2">The sequence shown here is derived from an EMBL/GenBank/DDBJ whole genome shotgun (WGS) entry which is preliminary data.</text>
</comment>
<protein>
    <submittedName>
        <fullName evidence="2">Uncharacterized protein</fullName>
    </submittedName>
</protein>
<gene>
    <name evidence="2" type="ORF">NPE20_18740</name>
</gene>
<name>A0ABT1T7W9_9SPHI</name>
<evidence type="ECO:0000313" key="2">
    <source>
        <dbReference type="EMBL" id="MCQ6960023.1"/>
    </source>
</evidence>
<keyword evidence="1" id="KW-0812">Transmembrane</keyword>
<keyword evidence="3" id="KW-1185">Reference proteome</keyword>
<evidence type="ECO:0000256" key="1">
    <source>
        <dbReference type="SAM" id="Phobius"/>
    </source>
</evidence>
<dbReference type="EMBL" id="JANHOH010000005">
    <property type="protein sequence ID" value="MCQ6960023.1"/>
    <property type="molecule type" value="Genomic_DNA"/>
</dbReference>
<sequence>MSNLKDISQFLAIAVFLFLYYDRQLPIKIKRVIIFAIVYCLSFTCIMLYPFMSSDLRVISESFLLAYNAFWAYAVAAMFLYLVFASDNFSIKSA</sequence>
<feature type="transmembrane region" description="Helical" evidence="1">
    <location>
        <begin position="33"/>
        <end position="52"/>
    </location>
</feature>
<dbReference type="RefSeq" id="WP_256540211.1">
    <property type="nucleotide sequence ID" value="NZ_JANHOH010000005.1"/>
</dbReference>
<accession>A0ABT1T7W9</accession>
<feature type="transmembrane region" description="Helical" evidence="1">
    <location>
        <begin position="64"/>
        <end position="84"/>
    </location>
</feature>